<dbReference type="Pfam" id="PF11066">
    <property type="entry name" value="DUF2867"/>
    <property type="match status" value="1"/>
</dbReference>
<evidence type="ECO:0000313" key="3">
    <source>
        <dbReference type="Proteomes" id="UP000641514"/>
    </source>
</evidence>
<dbReference type="InterPro" id="IPR051783">
    <property type="entry name" value="NAD(P)-dependent_oxidoreduct"/>
</dbReference>
<dbReference type="Gene3D" id="3.30.530.20">
    <property type="match status" value="1"/>
</dbReference>
<keyword evidence="3" id="KW-1185">Reference proteome</keyword>
<dbReference type="Proteomes" id="UP000641514">
    <property type="component" value="Unassembled WGS sequence"/>
</dbReference>
<dbReference type="SUPFAM" id="SSF55961">
    <property type="entry name" value="Bet v1-like"/>
    <property type="match status" value="1"/>
</dbReference>
<dbReference type="Gene3D" id="3.40.50.720">
    <property type="entry name" value="NAD(P)-binding Rossmann-like Domain"/>
    <property type="match status" value="1"/>
</dbReference>
<evidence type="ECO:0000313" key="2">
    <source>
        <dbReference type="EMBL" id="GGC52858.1"/>
    </source>
</evidence>
<feature type="domain" description="NAD(P)-binding" evidence="1">
    <location>
        <begin position="1"/>
        <end position="82"/>
    </location>
</feature>
<dbReference type="InterPro" id="IPR036291">
    <property type="entry name" value="NAD(P)-bd_dom_sf"/>
</dbReference>
<reference evidence="2" key="1">
    <citation type="journal article" date="2014" name="Int. J. Syst. Evol. Microbiol.">
        <title>Complete genome sequence of Corynebacterium casei LMG S-19264T (=DSM 44701T), isolated from a smear-ripened cheese.</title>
        <authorList>
            <consortium name="US DOE Joint Genome Institute (JGI-PGF)"/>
            <person name="Walter F."/>
            <person name="Albersmeier A."/>
            <person name="Kalinowski J."/>
            <person name="Ruckert C."/>
        </authorList>
    </citation>
    <scope>NUCLEOTIDE SEQUENCE</scope>
    <source>
        <strain evidence="2">CGMCC 1.15478</strain>
    </source>
</reference>
<dbReference type="AlphaFoldDB" id="A0A916X7T7"/>
<dbReference type="PANTHER" id="PTHR48079:SF6">
    <property type="entry name" value="NAD(P)-BINDING DOMAIN-CONTAINING PROTEIN-RELATED"/>
    <property type="match status" value="1"/>
</dbReference>
<comment type="caution">
    <text evidence="2">The sequence shown here is derived from an EMBL/GenBank/DDBJ whole genome shotgun (WGS) entry which is preliminary data.</text>
</comment>
<dbReference type="InterPro" id="IPR016040">
    <property type="entry name" value="NAD(P)-bd_dom"/>
</dbReference>
<dbReference type="SUPFAM" id="SSF51735">
    <property type="entry name" value="NAD(P)-binding Rossmann-fold domains"/>
    <property type="match status" value="1"/>
</dbReference>
<dbReference type="GO" id="GO:0005737">
    <property type="term" value="C:cytoplasm"/>
    <property type="evidence" value="ECO:0007669"/>
    <property type="project" value="TreeGrafter"/>
</dbReference>
<evidence type="ECO:0000259" key="1">
    <source>
        <dbReference type="Pfam" id="PF13460"/>
    </source>
</evidence>
<dbReference type="EMBL" id="BMJH01000001">
    <property type="protein sequence ID" value="GGC52858.1"/>
    <property type="molecule type" value="Genomic_DNA"/>
</dbReference>
<protein>
    <submittedName>
        <fullName evidence="2">NAD(P)-dependent oxidoreductase</fullName>
    </submittedName>
</protein>
<name>A0A916X7T7_9ACTN</name>
<sequence>MARTPDKLRDVPWARDVDVVQGDLTDADSLLNACKDIDVVYYLVHSMGGDKSFAATERESALNFVRAAEAAGVQRIVYLGGLHPPGVDLSPHLKSRAEVGEILLASSIPTVVLQAGVVIGSGSASFEMIRHLTDRLPVMVTPKWVRNRIQPIAIRDALHYLIALADLSVAPGANRTFDIGGPDVMQYGEMMKTYGDVAGLPKRRMVVVPVLTPHLAGHWINLVTPVPKALAMPLIASLQCEAIAHEHDIDDFIPPPAEGLTPYRRAVKLALQRIDDGNVETRWSNASVPEAPADILPSDPDWAGETVYTDLREQECAAPPEKLWAVVEGIGGENGWYSFPVAWSIRGWMDRVVGGVGLRRGRRDARHLYKGEALDWWRVEEIRPPELLRLRAEMKVPGGAWLEMKVVPTENGSRLEQRAVFFPKGLVGVLYWYSILPFHGVIFSGMVKNMTSTAERAE</sequence>
<reference evidence="2" key="2">
    <citation type="submission" date="2020-09" db="EMBL/GenBank/DDBJ databases">
        <authorList>
            <person name="Sun Q."/>
            <person name="Zhou Y."/>
        </authorList>
    </citation>
    <scope>NUCLEOTIDE SEQUENCE</scope>
    <source>
        <strain evidence="2">CGMCC 1.15478</strain>
    </source>
</reference>
<dbReference type="InterPro" id="IPR021295">
    <property type="entry name" value="DUF2867"/>
</dbReference>
<dbReference type="Pfam" id="PF13460">
    <property type="entry name" value="NAD_binding_10"/>
    <property type="match status" value="1"/>
</dbReference>
<accession>A0A916X7T7</accession>
<gene>
    <name evidence="2" type="ORF">GCM10011410_01490</name>
</gene>
<dbReference type="GO" id="GO:0004029">
    <property type="term" value="F:aldehyde dehydrogenase (NAD+) activity"/>
    <property type="evidence" value="ECO:0007669"/>
    <property type="project" value="TreeGrafter"/>
</dbReference>
<organism evidence="2 3">
    <name type="scientific">Hoyosella rhizosphaerae</name>
    <dbReference type="NCBI Taxonomy" id="1755582"/>
    <lineage>
        <taxon>Bacteria</taxon>
        <taxon>Bacillati</taxon>
        <taxon>Actinomycetota</taxon>
        <taxon>Actinomycetes</taxon>
        <taxon>Mycobacteriales</taxon>
        <taxon>Hoyosellaceae</taxon>
        <taxon>Hoyosella</taxon>
    </lineage>
</organism>
<proteinExistence type="predicted"/>
<dbReference type="PANTHER" id="PTHR48079">
    <property type="entry name" value="PROTEIN YEEZ"/>
    <property type="match status" value="1"/>
</dbReference>
<dbReference type="InterPro" id="IPR023393">
    <property type="entry name" value="START-like_dom_sf"/>
</dbReference>